<keyword evidence="4" id="KW-1185">Reference proteome</keyword>
<gene>
    <name evidence="3" type="ORF">LITE_LOCUS40895</name>
</gene>
<evidence type="ECO:0000313" key="3">
    <source>
        <dbReference type="EMBL" id="CAI0476713.1"/>
    </source>
</evidence>
<feature type="compositionally biased region" description="Basic and acidic residues" evidence="1">
    <location>
        <begin position="26"/>
        <end position="37"/>
    </location>
</feature>
<proteinExistence type="predicted"/>
<evidence type="ECO:0000256" key="2">
    <source>
        <dbReference type="SAM" id="SignalP"/>
    </source>
</evidence>
<comment type="caution">
    <text evidence="3">The sequence shown here is derived from an EMBL/GenBank/DDBJ whole genome shotgun (WGS) entry which is preliminary data.</text>
</comment>
<feature type="signal peptide" evidence="2">
    <location>
        <begin position="1"/>
        <end position="19"/>
    </location>
</feature>
<reference evidence="3" key="1">
    <citation type="submission" date="2022-08" db="EMBL/GenBank/DDBJ databases">
        <authorList>
            <person name="Gutierrez-Valencia J."/>
        </authorList>
    </citation>
    <scope>NUCLEOTIDE SEQUENCE</scope>
</reference>
<dbReference type="AlphaFoldDB" id="A0AAV0PZN4"/>
<feature type="region of interest" description="Disordered" evidence="1">
    <location>
        <begin position="26"/>
        <end position="45"/>
    </location>
</feature>
<name>A0AAV0PZN4_9ROSI</name>
<evidence type="ECO:0000313" key="4">
    <source>
        <dbReference type="Proteomes" id="UP001154282"/>
    </source>
</evidence>
<organism evidence="3 4">
    <name type="scientific">Linum tenue</name>
    <dbReference type="NCBI Taxonomy" id="586396"/>
    <lineage>
        <taxon>Eukaryota</taxon>
        <taxon>Viridiplantae</taxon>
        <taxon>Streptophyta</taxon>
        <taxon>Embryophyta</taxon>
        <taxon>Tracheophyta</taxon>
        <taxon>Spermatophyta</taxon>
        <taxon>Magnoliopsida</taxon>
        <taxon>eudicotyledons</taxon>
        <taxon>Gunneridae</taxon>
        <taxon>Pentapetalae</taxon>
        <taxon>rosids</taxon>
        <taxon>fabids</taxon>
        <taxon>Malpighiales</taxon>
        <taxon>Linaceae</taxon>
        <taxon>Linum</taxon>
    </lineage>
</organism>
<feature type="chain" id="PRO_5043516327" description="Secreted protein" evidence="2">
    <location>
        <begin position="20"/>
        <end position="87"/>
    </location>
</feature>
<sequence>MNHLTLLLRLLCSNQLLLPLYIPTKSSKESGIDNESRKKTKQGFSSNWGCLISPPFLLNGPQKAQRMLFRMKMRCPSLSHNTNKKNT</sequence>
<accession>A0AAV0PZN4</accession>
<keyword evidence="2" id="KW-0732">Signal</keyword>
<protein>
    <recommendedName>
        <fullName evidence="5">Secreted protein</fullName>
    </recommendedName>
</protein>
<dbReference type="Proteomes" id="UP001154282">
    <property type="component" value="Unassembled WGS sequence"/>
</dbReference>
<evidence type="ECO:0000256" key="1">
    <source>
        <dbReference type="SAM" id="MobiDB-lite"/>
    </source>
</evidence>
<dbReference type="EMBL" id="CAMGYJ010000009">
    <property type="protein sequence ID" value="CAI0476713.1"/>
    <property type="molecule type" value="Genomic_DNA"/>
</dbReference>
<evidence type="ECO:0008006" key="5">
    <source>
        <dbReference type="Google" id="ProtNLM"/>
    </source>
</evidence>